<organism evidence="1 2">
    <name type="scientific">Ixodes persulcatus</name>
    <name type="common">Taiga tick</name>
    <dbReference type="NCBI Taxonomy" id="34615"/>
    <lineage>
        <taxon>Eukaryota</taxon>
        <taxon>Metazoa</taxon>
        <taxon>Ecdysozoa</taxon>
        <taxon>Arthropoda</taxon>
        <taxon>Chelicerata</taxon>
        <taxon>Arachnida</taxon>
        <taxon>Acari</taxon>
        <taxon>Parasitiformes</taxon>
        <taxon>Ixodida</taxon>
        <taxon>Ixodoidea</taxon>
        <taxon>Ixodidae</taxon>
        <taxon>Ixodinae</taxon>
        <taxon>Ixodes</taxon>
    </lineage>
</organism>
<comment type="caution">
    <text evidence="1">The sequence shown here is derived from an EMBL/GenBank/DDBJ whole genome shotgun (WGS) entry which is preliminary data.</text>
</comment>
<accession>A0AC60NUP7</accession>
<dbReference type="EMBL" id="JABSTQ010011478">
    <property type="protein sequence ID" value="KAG0410869.1"/>
    <property type="molecule type" value="Genomic_DNA"/>
</dbReference>
<name>A0AC60NUP7_IXOPE</name>
<evidence type="ECO:0000313" key="1">
    <source>
        <dbReference type="EMBL" id="KAG0410869.1"/>
    </source>
</evidence>
<protein>
    <submittedName>
        <fullName evidence="1">Uncharacterized protein</fullName>
    </submittedName>
</protein>
<sequence>MLLYVAVANRLVAQGSFALRDVSVPLEPVDAHVMHVSVLSLPPYVSEEALVQALSPYGRVQAITYTTFREHPDLKTGKSRRVTSVRPARPHVVTGVASLATPPLAARRPACGVAAATRPPTARNGRRTPQQRSCPETFCPLLRGPLPSKDIPSRPTVPRKAPTFPSFDVSHLRLPSTQSPAHRRKRFSKTPPVSNISLDAAATFGSPTADSDDLSSNSDRLVYSTSILPGGVQVHGTRPWRVRKPTLFQAGRDASDRYLQALQPRQSCSIPFAAQQLSGSRVPAGGINPRLRIA</sequence>
<gene>
    <name evidence="1" type="ORF">HPB47_012000</name>
</gene>
<keyword evidence="2" id="KW-1185">Reference proteome</keyword>
<evidence type="ECO:0000313" key="2">
    <source>
        <dbReference type="Proteomes" id="UP000805193"/>
    </source>
</evidence>
<proteinExistence type="predicted"/>
<reference evidence="1 2" key="1">
    <citation type="journal article" date="2020" name="Cell">
        <title>Large-Scale Comparative Analyses of Tick Genomes Elucidate Their Genetic Diversity and Vector Capacities.</title>
        <authorList>
            <consortium name="Tick Genome and Microbiome Consortium (TIGMIC)"/>
            <person name="Jia N."/>
            <person name="Wang J."/>
            <person name="Shi W."/>
            <person name="Du L."/>
            <person name="Sun Y."/>
            <person name="Zhan W."/>
            <person name="Jiang J.F."/>
            <person name="Wang Q."/>
            <person name="Zhang B."/>
            <person name="Ji P."/>
            <person name="Bell-Sakyi L."/>
            <person name="Cui X.M."/>
            <person name="Yuan T.T."/>
            <person name="Jiang B.G."/>
            <person name="Yang W.F."/>
            <person name="Lam T.T."/>
            <person name="Chang Q.C."/>
            <person name="Ding S.J."/>
            <person name="Wang X.J."/>
            <person name="Zhu J.G."/>
            <person name="Ruan X.D."/>
            <person name="Zhao L."/>
            <person name="Wei J.T."/>
            <person name="Ye R.Z."/>
            <person name="Que T.C."/>
            <person name="Du C.H."/>
            <person name="Zhou Y.H."/>
            <person name="Cheng J.X."/>
            <person name="Dai P.F."/>
            <person name="Guo W.B."/>
            <person name="Han X.H."/>
            <person name="Huang E.J."/>
            <person name="Li L.F."/>
            <person name="Wei W."/>
            <person name="Gao Y.C."/>
            <person name="Liu J.Z."/>
            <person name="Shao H.Z."/>
            <person name="Wang X."/>
            <person name="Wang C.C."/>
            <person name="Yang T.C."/>
            <person name="Huo Q.B."/>
            <person name="Li W."/>
            <person name="Chen H.Y."/>
            <person name="Chen S.E."/>
            <person name="Zhou L.G."/>
            <person name="Ni X.B."/>
            <person name="Tian J.H."/>
            <person name="Sheng Y."/>
            <person name="Liu T."/>
            <person name="Pan Y.S."/>
            <person name="Xia L.Y."/>
            <person name="Li J."/>
            <person name="Zhao F."/>
            <person name="Cao W.C."/>
        </authorList>
    </citation>
    <scope>NUCLEOTIDE SEQUENCE [LARGE SCALE GENOMIC DNA]</scope>
    <source>
        <strain evidence="1">Iper-2018</strain>
    </source>
</reference>
<dbReference type="Proteomes" id="UP000805193">
    <property type="component" value="Unassembled WGS sequence"/>
</dbReference>